<evidence type="ECO:0000313" key="2">
    <source>
        <dbReference type="EMBL" id="MCW3789015.1"/>
    </source>
</evidence>
<evidence type="ECO:0000256" key="1">
    <source>
        <dbReference type="SAM" id="SignalP"/>
    </source>
</evidence>
<dbReference type="Proteomes" id="UP001209229">
    <property type="component" value="Unassembled WGS sequence"/>
</dbReference>
<dbReference type="InterPro" id="IPR025401">
    <property type="entry name" value="DUF4374"/>
</dbReference>
<gene>
    <name evidence="2" type="ORF">OM075_21285</name>
</gene>
<accession>A0AAE3SGZ2</accession>
<sequence>MFQIKNVGKWALCGLMFCSSLLFTACDDEDNNNEYNGEDAFVLTMAIQGTDGTFTYYTTQFEDVMSGSLSALGQGVAQPGYYTYNQIDERIYCMGGMGENNLVALEKNTDGALEDIGGIASFDNSISELLETEDGQLLAVEVANTSDIISFQLLDKETVTITKTVNTAITDITDQVAPTYSGLVQSGNYVYLSYYISDPTTYATNYTDMARIAVFSYPELEFVKEITDTRTGPIGGFNTKSGLIKDENGDIYALSHSNPANGYSQTTKDGGILRIKNGETAFDQDYFFDIEAATEGKNTAHLKYIGNGKAFSLINQDDNSEQAAWSDGPLKAAVIDLYNGTVHYIDGIPEHAGTGRKLASTALYDDGSIYLCVPEDVSLNVYRVDTNNYTATKGAEVEANFVAGFFKL</sequence>
<comment type="caution">
    <text evidence="2">The sequence shown here is derived from an EMBL/GenBank/DDBJ whole genome shotgun (WGS) entry which is preliminary data.</text>
</comment>
<evidence type="ECO:0000313" key="3">
    <source>
        <dbReference type="Proteomes" id="UP001209229"/>
    </source>
</evidence>
<feature type="signal peptide" evidence="1">
    <location>
        <begin position="1"/>
        <end position="24"/>
    </location>
</feature>
<dbReference type="AlphaFoldDB" id="A0AAE3SGZ2"/>
<feature type="chain" id="PRO_5042227548" evidence="1">
    <location>
        <begin position="25"/>
        <end position="408"/>
    </location>
</feature>
<dbReference type="RefSeq" id="WP_301192571.1">
    <property type="nucleotide sequence ID" value="NZ_JAPDPJ010000077.1"/>
</dbReference>
<reference evidence="2" key="1">
    <citation type="submission" date="2022-10" db="EMBL/GenBank/DDBJ databases">
        <authorList>
            <person name="Yu W.X."/>
        </authorList>
    </citation>
    <scope>NUCLEOTIDE SEQUENCE</scope>
    <source>
        <strain evidence="2">AAT</strain>
    </source>
</reference>
<protein>
    <submittedName>
        <fullName evidence="2">DUF4374 domain-containing protein</fullName>
    </submittedName>
</protein>
<keyword evidence="3" id="KW-1185">Reference proteome</keyword>
<name>A0AAE3SGZ2_9BACT</name>
<dbReference type="PROSITE" id="PS51257">
    <property type="entry name" value="PROKAR_LIPOPROTEIN"/>
    <property type="match status" value="1"/>
</dbReference>
<dbReference type="EMBL" id="JAPDPJ010000077">
    <property type="protein sequence ID" value="MCW3789015.1"/>
    <property type="molecule type" value="Genomic_DNA"/>
</dbReference>
<keyword evidence="1" id="KW-0732">Signal</keyword>
<dbReference type="Pfam" id="PF14298">
    <property type="entry name" value="DUF4374"/>
    <property type="match status" value="1"/>
</dbReference>
<proteinExistence type="predicted"/>
<organism evidence="2 3">
    <name type="scientific">Plebeiibacterium sediminum</name>
    <dbReference type="NCBI Taxonomy" id="2992112"/>
    <lineage>
        <taxon>Bacteria</taxon>
        <taxon>Pseudomonadati</taxon>
        <taxon>Bacteroidota</taxon>
        <taxon>Bacteroidia</taxon>
        <taxon>Marinilabiliales</taxon>
        <taxon>Marinilabiliaceae</taxon>
        <taxon>Plebeiibacterium</taxon>
    </lineage>
</organism>